<dbReference type="GO" id="GO:0036381">
    <property type="term" value="F:pyridoxal 5'-phosphate synthase (glutamine hydrolysing) activity"/>
    <property type="evidence" value="ECO:0007669"/>
    <property type="project" value="UniProtKB-UniRule"/>
</dbReference>
<dbReference type="PANTHER" id="PTHR31559">
    <property type="entry name" value="PYRIDOXAL 5'-PHOSPHATE SYNTHASE SUBUNIT SNO"/>
    <property type="match status" value="1"/>
</dbReference>
<evidence type="ECO:0000313" key="10">
    <source>
        <dbReference type="EMBL" id="AIJ06320.1"/>
    </source>
</evidence>
<dbReference type="EC" id="4.3.3.6" evidence="7"/>
<dbReference type="Gene3D" id="3.40.50.880">
    <property type="match status" value="1"/>
</dbReference>
<dbReference type="InterPro" id="IPR021196">
    <property type="entry name" value="PdxT/SNO_CS"/>
</dbReference>
<dbReference type="KEGG" id="mjh:JH146_1478"/>
<dbReference type="PIRSF" id="PIRSF005639">
    <property type="entry name" value="Glut_amidoT_SNO"/>
    <property type="match status" value="1"/>
</dbReference>
<dbReference type="HAMAP" id="MF_01615">
    <property type="entry name" value="PdxT"/>
    <property type="match status" value="1"/>
</dbReference>
<dbReference type="PROSITE" id="PS51130">
    <property type="entry name" value="PDXT_SNO_2"/>
    <property type="match status" value="1"/>
</dbReference>
<dbReference type="GO" id="GO:0005829">
    <property type="term" value="C:cytosol"/>
    <property type="evidence" value="ECO:0007669"/>
    <property type="project" value="TreeGrafter"/>
</dbReference>
<keyword evidence="4 7" id="KW-0315">Glutamine amidotransferase</keyword>
<keyword evidence="5 7" id="KW-0456">Lyase</keyword>
<dbReference type="NCBIfam" id="TIGR03800">
    <property type="entry name" value="PLP_synth_Pdx2"/>
    <property type="match status" value="1"/>
</dbReference>
<dbReference type="Pfam" id="PF01174">
    <property type="entry name" value="SNO"/>
    <property type="match status" value="1"/>
</dbReference>
<comment type="pathway">
    <text evidence="7">Cofactor biosynthesis; pyridoxal 5'-phosphate biosynthesis.</text>
</comment>
<evidence type="ECO:0000256" key="8">
    <source>
        <dbReference type="PIRSR" id="PIRSR005639-1"/>
    </source>
</evidence>
<reference evidence="10 11" key="1">
    <citation type="journal article" date="2015" name="Int. J. Syst. Evol. Microbiol.">
        <title>M ethanocaldococcus bathoardescens sp. nov., a hyperthermophilic methanogen isolated from a volcanically active deep-sea hydrothermal vent.</title>
        <authorList>
            <person name="Stewart L.C."/>
            <person name="Jung J.H."/>
            <person name="Kim Y.T."/>
            <person name="Kwon S.W."/>
            <person name="Park C.S."/>
            <person name="Holden J.F."/>
        </authorList>
    </citation>
    <scope>NUCLEOTIDE SEQUENCE [LARGE SCALE GENOMIC DNA]</scope>
    <source>
        <strain evidence="10 11">JH146</strain>
    </source>
</reference>
<dbReference type="OrthoDB" id="26717at2157"/>
<dbReference type="PROSITE" id="PS51273">
    <property type="entry name" value="GATASE_TYPE_1"/>
    <property type="match status" value="1"/>
</dbReference>
<dbReference type="Proteomes" id="UP000028781">
    <property type="component" value="Chromosome"/>
</dbReference>
<dbReference type="GO" id="GO:1903600">
    <property type="term" value="C:glutaminase complex"/>
    <property type="evidence" value="ECO:0007669"/>
    <property type="project" value="TreeGrafter"/>
</dbReference>
<feature type="active site" description="Charge relay system" evidence="7 8">
    <location>
        <position position="167"/>
    </location>
</feature>
<comment type="catalytic activity">
    <reaction evidence="7">
        <text>aldehydo-D-ribose 5-phosphate + D-glyceraldehyde 3-phosphate + L-glutamine = pyridoxal 5'-phosphate + L-glutamate + phosphate + 3 H2O + H(+)</text>
        <dbReference type="Rhea" id="RHEA:31507"/>
        <dbReference type="ChEBI" id="CHEBI:15377"/>
        <dbReference type="ChEBI" id="CHEBI:15378"/>
        <dbReference type="ChEBI" id="CHEBI:29985"/>
        <dbReference type="ChEBI" id="CHEBI:43474"/>
        <dbReference type="ChEBI" id="CHEBI:58273"/>
        <dbReference type="ChEBI" id="CHEBI:58359"/>
        <dbReference type="ChEBI" id="CHEBI:59776"/>
        <dbReference type="ChEBI" id="CHEBI:597326"/>
        <dbReference type="EC" id="4.3.3.6"/>
    </reaction>
</comment>
<keyword evidence="10" id="KW-0808">Transferase</keyword>
<dbReference type="AlphaFoldDB" id="A0A076LCT9"/>
<comment type="subunit">
    <text evidence="7">In the presence of PdxS, forms a dodecamer of heterodimers. Only shows activity in the heterodimer.</text>
</comment>
<dbReference type="InterPro" id="IPR029062">
    <property type="entry name" value="Class_I_gatase-like"/>
</dbReference>
<dbReference type="GO" id="GO:0008614">
    <property type="term" value="P:pyridoxine metabolic process"/>
    <property type="evidence" value="ECO:0007669"/>
    <property type="project" value="TreeGrafter"/>
</dbReference>
<evidence type="ECO:0000256" key="3">
    <source>
        <dbReference type="ARBA" id="ARBA00022898"/>
    </source>
</evidence>
<dbReference type="GO" id="GO:0004359">
    <property type="term" value="F:glutaminase activity"/>
    <property type="evidence" value="ECO:0007669"/>
    <property type="project" value="UniProtKB-UniRule"/>
</dbReference>
<dbReference type="UniPathway" id="UPA00245"/>
<sequence>MIIGVLAIQGDVEEHEEAVKKAGYKAKKVKRVEDLEGIDALIIPGGESTAIGKLMKKYGLLEKIKNSDLPILGTCAGMVLLSKGTGINQILLELMDITVKRNAYGRQVDSFEKEIEFKDLGKVYGVFIRAPVVDKILSNDVEVIARDDDKIVGVKQGKYMALSFHPELSEDGYKVYKYFVENCVKNK</sequence>
<evidence type="ECO:0000313" key="11">
    <source>
        <dbReference type="Proteomes" id="UP000028781"/>
    </source>
</evidence>
<organism evidence="10 11">
    <name type="scientific">Methanocaldococcus bathoardescens</name>
    <dbReference type="NCBI Taxonomy" id="1301915"/>
    <lineage>
        <taxon>Archaea</taxon>
        <taxon>Methanobacteriati</taxon>
        <taxon>Methanobacteriota</taxon>
        <taxon>Methanomada group</taxon>
        <taxon>Methanococci</taxon>
        <taxon>Methanococcales</taxon>
        <taxon>Methanocaldococcaceae</taxon>
        <taxon>Methanocaldococcus</taxon>
    </lineage>
</organism>
<protein>
    <recommendedName>
        <fullName evidence="7">Pyridoxal 5'-phosphate synthase subunit PdxT</fullName>
        <ecNumber evidence="7">4.3.3.6</ecNumber>
    </recommendedName>
    <alternativeName>
        <fullName evidence="7">Pdx2</fullName>
    </alternativeName>
    <alternativeName>
        <fullName evidence="7">Pyridoxal 5'-phosphate synthase glutaminase subunit</fullName>
        <ecNumber evidence="7">3.5.1.2</ecNumber>
    </alternativeName>
</protein>
<feature type="binding site" evidence="7 9">
    <location>
        <begin position="128"/>
        <end position="129"/>
    </location>
    <ligand>
        <name>L-glutamine</name>
        <dbReference type="ChEBI" id="CHEBI:58359"/>
    </ligand>
</feature>
<dbReference type="EC" id="3.5.1.2" evidence="7"/>
<evidence type="ECO:0000256" key="9">
    <source>
        <dbReference type="PIRSR" id="PIRSR005639-2"/>
    </source>
</evidence>
<accession>A0A076LCT9</accession>
<dbReference type="SUPFAM" id="SSF52317">
    <property type="entry name" value="Class I glutamine amidotransferase-like"/>
    <property type="match status" value="1"/>
</dbReference>
<evidence type="ECO:0000256" key="2">
    <source>
        <dbReference type="ARBA" id="ARBA00022801"/>
    </source>
</evidence>
<keyword evidence="11" id="KW-1185">Reference proteome</keyword>
<evidence type="ECO:0000256" key="5">
    <source>
        <dbReference type="ARBA" id="ARBA00023239"/>
    </source>
</evidence>
<keyword evidence="3 7" id="KW-0663">Pyridoxal phosphate</keyword>
<evidence type="ECO:0000256" key="1">
    <source>
        <dbReference type="ARBA" id="ARBA00008345"/>
    </source>
</evidence>
<comment type="similarity">
    <text evidence="1 7">Belongs to the glutaminase PdxT/SNO family.</text>
</comment>
<dbReference type="STRING" id="1301915.JH146_1478"/>
<feature type="active site" description="Charge relay system" evidence="7 8">
    <location>
        <position position="165"/>
    </location>
</feature>
<name>A0A076LCT9_9EURY</name>
<evidence type="ECO:0000256" key="7">
    <source>
        <dbReference type="HAMAP-Rule" id="MF_01615"/>
    </source>
</evidence>
<dbReference type="FunFam" id="3.40.50.880:FF:000010">
    <property type="entry name" value="uncharacterized protein LOC100176842 isoform X2"/>
    <property type="match status" value="1"/>
</dbReference>
<proteinExistence type="inferred from homology"/>
<feature type="binding site" evidence="7 9">
    <location>
        <begin position="46"/>
        <end position="48"/>
    </location>
    <ligand>
        <name>L-glutamine</name>
        <dbReference type="ChEBI" id="CHEBI:58359"/>
    </ligand>
</feature>
<evidence type="ECO:0000256" key="6">
    <source>
        <dbReference type="ARBA" id="ARBA00049534"/>
    </source>
</evidence>
<feature type="binding site" evidence="7 9">
    <location>
        <position position="101"/>
    </location>
    <ligand>
        <name>L-glutamine</name>
        <dbReference type="ChEBI" id="CHEBI:58359"/>
    </ligand>
</feature>
<dbReference type="GO" id="GO:0016740">
    <property type="term" value="F:transferase activity"/>
    <property type="evidence" value="ECO:0007669"/>
    <property type="project" value="UniProtKB-KW"/>
</dbReference>
<dbReference type="InterPro" id="IPR002161">
    <property type="entry name" value="PdxT/SNO"/>
</dbReference>
<dbReference type="HOGENOM" id="CLU_069674_2_0_2"/>
<dbReference type="RefSeq" id="WP_048202403.1">
    <property type="nucleotide sequence ID" value="NZ_CP009149.1"/>
</dbReference>
<dbReference type="PROSITE" id="PS01236">
    <property type="entry name" value="PDXT_SNO_1"/>
    <property type="match status" value="1"/>
</dbReference>
<comment type="catalytic activity">
    <reaction evidence="6 7">
        <text>L-glutamine + H2O = L-glutamate + NH4(+)</text>
        <dbReference type="Rhea" id="RHEA:15889"/>
        <dbReference type="ChEBI" id="CHEBI:15377"/>
        <dbReference type="ChEBI" id="CHEBI:28938"/>
        <dbReference type="ChEBI" id="CHEBI:29985"/>
        <dbReference type="ChEBI" id="CHEBI:58359"/>
        <dbReference type="EC" id="3.5.1.2"/>
    </reaction>
</comment>
<feature type="active site" description="Nucleophile" evidence="7 8">
    <location>
        <position position="75"/>
    </location>
</feature>
<dbReference type="GeneID" id="24892110"/>
<dbReference type="CDD" id="cd01749">
    <property type="entry name" value="GATase1_PB"/>
    <property type="match status" value="1"/>
</dbReference>
<dbReference type="EMBL" id="CP009149">
    <property type="protein sequence ID" value="AIJ06320.1"/>
    <property type="molecule type" value="Genomic_DNA"/>
</dbReference>
<evidence type="ECO:0000256" key="4">
    <source>
        <dbReference type="ARBA" id="ARBA00022962"/>
    </source>
</evidence>
<dbReference type="PANTHER" id="PTHR31559:SF0">
    <property type="entry name" value="PYRIDOXAL 5'-PHOSPHATE SYNTHASE SUBUNIT SNO1-RELATED"/>
    <property type="match status" value="1"/>
</dbReference>
<dbReference type="GO" id="GO:0042823">
    <property type="term" value="P:pyridoxal phosphate biosynthetic process"/>
    <property type="evidence" value="ECO:0007669"/>
    <property type="project" value="UniProtKB-UniRule"/>
</dbReference>
<keyword evidence="2 7" id="KW-0378">Hydrolase</keyword>
<comment type="function">
    <text evidence="7">Catalyzes the hydrolysis of glutamine to glutamate and ammonia as part of the biosynthesis of pyridoxal 5'-phosphate. The resulting ammonia molecule is channeled to the active site of PdxS.</text>
</comment>
<gene>
    <name evidence="7" type="primary">pdxT</name>
    <name evidence="10" type="ORF">JH146_1478</name>
</gene>
<dbReference type="GO" id="GO:0006543">
    <property type="term" value="P:L-glutamine catabolic process"/>
    <property type="evidence" value="ECO:0007669"/>
    <property type="project" value="UniProtKB-UniRule"/>
</dbReference>